<evidence type="ECO:0008006" key="4">
    <source>
        <dbReference type="Google" id="ProtNLM"/>
    </source>
</evidence>
<dbReference type="RefSeq" id="WP_198478233.1">
    <property type="nucleotide sequence ID" value="NZ_JADGMQ010000021.1"/>
</dbReference>
<dbReference type="EMBL" id="JADGMQ010000021">
    <property type="protein sequence ID" value="MBI1622697.1"/>
    <property type="molecule type" value="Genomic_DNA"/>
</dbReference>
<accession>A0ABS0SJ67</accession>
<feature type="chain" id="PRO_5046896524" description="Lipoprotein" evidence="1">
    <location>
        <begin position="31"/>
        <end position="150"/>
    </location>
</feature>
<keyword evidence="1" id="KW-0732">Signal</keyword>
<evidence type="ECO:0000313" key="3">
    <source>
        <dbReference type="Proteomes" id="UP000601789"/>
    </source>
</evidence>
<evidence type="ECO:0000313" key="2">
    <source>
        <dbReference type="EMBL" id="MBI1622697.1"/>
    </source>
</evidence>
<feature type="signal peptide" evidence="1">
    <location>
        <begin position="1"/>
        <end position="30"/>
    </location>
</feature>
<proteinExistence type="predicted"/>
<dbReference type="Proteomes" id="UP000601789">
    <property type="component" value="Unassembled WGS sequence"/>
</dbReference>
<organism evidence="2 3">
    <name type="scientific">Aquamicrobium zhengzhouense</name>
    <dbReference type="NCBI Taxonomy" id="2781738"/>
    <lineage>
        <taxon>Bacteria</taxon>
        <taxon>Pseudomonadati</taxon>
        <taxon>Pseudomonadota</taxon>
        <taxon>Alphaproteobacteria</taxon>
        <taxon>Hyphomicrobiales</taxon>
        <taxon>Phyllobacteriaceae</taxon>
        <taxon>Aquamicrobium</taxon>
    </lineage>
</organism>
<reference evidence="2 3" key="1">
    <citation type="submission" date="2020-10" db="EMBL/GenBank/DDBJ databases">
        <title>Aquamicrobium zhengzhouensis sp. nov., a exopolysaccharide producing bacterium isolated from farmland soil.</title>
        <authorList>
            <person name="Wang X."/>
        </authorList>
    </citation>
    <scope>NUCLEOTIDE SEQUENCE [LARGE SCALE GENOMIC DNA]</scope>
    <source>
        <strain evidence="3">cd-1</strain>
    </source>
</reference>
<gene>
    <name evidence="2" type="ORF">IOD40_18740</name>
</gene>
<sequence length="150" mass="15637">MNWTPRTGREGFAVTLSLLAVFGCSQPASAGTGTGVLETSAGPYAFTPVMCAIYREDGVDDIEVGGPGTAPDGEEFYFQLSSTGNELTVDLGVSGPFASADRNLRAGRYVSQEFVLEVMGRTMIAPSLVLVDQSGNTVDDDAILTLDCGG</sequence>
<protein>
    <recommendedName>
        <fullName evidence="4">Lipoprotein</fullName>
    </recommendedName>
</protein>
<dbReference type="PROSITE" id="PS51257">
    <property type="entry name" value="PROKAR_LIPOPROTEIN"/>
    <property type="match status" value="1"/>
</dbReference>
<name>A0ABS0SJ67_9HYPH</name>
<keyword evidence="3" id="KW-1185">Reference proteome</keyword>
<comment type="caution">
    <text evidence="2">The sequence shown here is derived from an EMBL/GenBank/DDBJ whole genome shotgun (WGS) entry which is preliminary data.</text>
</comment>
<evidence type="ECO:0000256" key="1">
    <source>
        <dbReference type="SAM" id="SignalP"/>
    </source>
</evidence>